<gene>
    <name evidence="2" type="ORF">FBUS_05416</name>
</gene>
<dbReference type="EMBL" id="LUCM01006947">
    <property type="protein sequence ID" value="KAA0190550.1"/>
    <property type="molecule type" value="Genomic_DNA"/>
</dbReference>
<keyword evidence="3" id="KW-1185">Reference proteome</keyword>
<name>A0A8E0VFE2_9TREM</name>
<dbReference type="OrthoDB" id="289038at2759"/>
<organism evidence="2 3">
    <name type="scientific">Fasciolopsis buskii</name>
    <dbReference type="NCBI Taxonomy" id="27845"/>
    <lineage>
        <taxon>Eukaryota</taxon>
        <taxon>Metazoa</taxon>
        <taxon>Spiralia</taxon>
        <taxon>Lophotrochozoa</taxon>
        <taxon>Platyhelminthes</taxon>
        <taxon>Trematoda</taxon>
        <taxon>Digenea</taxon>
        <taxon>Plagiorchiida</taxon>
        <taxon>Echinostomata</taxon>
        <taxon>Echinostomatoidea</taxon>
        <taxon>Fasciolidae</taxon>
        <taxon>Fasciolopsis</taxon>
    </lineage>
</organism>
<sequence>MVLMSYFFLSFHYSLKSLQPCFQCVRLKVALTRLKRSITEISKGVVACLRSQNEPSSSVEPPDSEKPTESEPSHYWVGRRSLLRWHFLARDYANLLFLEDGPNATESKPRGTLVTKFNTDVLCPHGKLRVCSKSVCRIPAALWHRLVALFPGAVIPTFPAVLDVPYRDAVSGSSNDSTSEKIMCSKCELLESSLIERAFKQRQSLSRIAVSNVRRRENFSINPLHVSPDMEQAEIRTMLVNYLSLPQPSGLLSITLTASPLSEHGQLTSTQIHESSVVSMKNNHCNEPHSQDQFIYLVPTAFIRRWRRFLHNPCPDTVPKYLPSGLDGPRILCPHGKVSPTQIMSFFDSSCASIILPLFFQKNTNQTRNLILILYGELST</sequence>
<evidence type="ECO:0000256" key="1">
    <source>
        <dbReference type="SAM" id="MobiDB-lite"/>
    </source>
</evidence>
<proteinExistence type="predicted"/>
<accession>A0A8E0VFE2</accession>
<evidence type="ECO:0000313" key="3">
    <source>
        <dbReference type="Proteomes" id="UP000728185"/>
    </source>
</evidence>
<dbReference type="AlphaFoldDB" id="A0A8E0VFE2"/>
<dbReference type="Proteomes" id="UP000728185">
    <property type="component" value="Unassembled WGS sequence"/>
</dbReference>
<protein>
    <submittedName>
        <fullName evidence="2">Uncharacterized protein</fullName>
    </submittedName>
</protein>
<feature type="region of interest" description="Disordered" evidence="1">
    <location>
        <begin position="53"/>
        <end position="72"/>
    </location>
</feature>
<comment type="caution">
    <text evidence="2">The sequence shown here is derived from an EMBL/GenBank/DDBJ whole genome shotgun (WGS) entry which is preliminary data.</text>
</comment>
<evidence type="ECO:0000313" key="2">
    <source>
        <dbReference type="EMBL" id="KAA0190550.1"/>
    </source>
</evidence>
<feature type="compositionally biased region" description="Basic and acidic residues" evidence="1">
    <location>
        <begin position="63"/>
        <end position="72"/>
    </location>
</feature>
<reference evidence="2" key="1">
    <citation type="submission" date="2019-05" db="EMBL/GenBank/DDBJ databases">
        <title>Annotation for the trematode Fasciolopsis buski.</title>
        <authorList>
            <person name="Choi Y.-J."/>
        </authorList>
    </citation>
    <scope>NUCLEOTIDE SEQUENCE</scope>
    <source>
        <strain evidence="2">HT</strain>
        <tissue evidence="2">Whole worm</tissue>
    </source>
</reference>